<dbReference type="Proteomes" id="UP000188604">
    <property type="component" value="Chromosome"/>
</dbReference>
<gene>
    <name evidence="1" type="ORF">A0U93_00930</name>
</gene>
<keyword evidence="2" id="KW-1185">Reference proteome</keyword>
<proteinExistence type="predicted"/>
<evidence type="ECO:0000313" key="1">
    <source>
        <dbReference type="EMBL" id="AQS86752.1"/>
    </source>
</evidence>
<dbReference type="EMBL" id="CP014691">
    <property type="protein sequence ID" value="AQS86752.1"/>
    <property type="molecule type" value="Genomic_DNA"/>
</dbReference>
<dbReference type="STRING" id="320497.A0U93_00930"/>
<organism evidence="1 2">
    <name type="scientific">Neoasaia chiangmaiensis</name>
    <dbReference type="NCBI Taxonomy" id="320497"/>
    <lineage>
        <taxon>Bacteria</taxon>
        <taxon>Pseudomonadati</taxon>
        <taxon>Pseudomonadota</taxon>
        <taxon>Alphaproteobacteria</taxon>
        <taxon>Acetobacterales</taxon>
        <taxon>Acetobacteraceae</taxon>
        <taxon>Neoasaia</taxon>
    </lineage>
</organism>
<evidence type="ECO:0000313" key="2">
    <source>
        <dbReference type="Proteomes" id="UP000188604"/>
    </source>
</evidence>
<name>A0A1U9KLT4_9PROT</name>
<reference evidence="1 2" key="1">
    <citation type="submission" date="2016-03" db="EMBL/GenBank/DDBJ databases">
        <title>Acetic acid bacteria sequencing.</title>
        <authorList>
            <person name="Brandt J."/>
            <person name="Jakob F."/>
            <person name="Vogel R.F."/>
        </authorList>
    </citation>
    <scope>NUCLEOTIDE SEQUENCE [LARGE SCALE GENOMIC DNA]</scope>
    <source>
        <strain evidence="1 2">NBRC 101099</strain>
    </source>
</reference>
<accession>A0A1U9KLT4</accession>
<dbReference type="KEGG" id="nch:A0U93_00930"/>
<protein>
    <submittedName>
        <fullName evidence="1">Uncharacterized protein</fullName>
    </submittedName>
</protein>
<dbReference type="RefSeq" id="WP_077805715.1">
    <property type="nucleotide sequence ID" value="NZ_CP014691.1"/>
</dbReference>
<dbReference type="AlphaFoldDB" id="A0A1U9KLT4"/>
<sequence length="175" mass="19471">MIVLQGLALSLLSKWHALPILFAILFLPFAAHWPQQTIVLDGIGFYSLAMGAMLASFAGSLRPGHEPLVSTLARHVHGTLRDDVARYTRRVTMFWSFFFAIALLLPAALFLWGPSGSWRWPMTGGTIAAAVFAMAVEAFLRRIVIRNFDHVSLRTTITAFRDFRPASRQKEAADA</sequence>